<gene>
    <name evidence="2" type="ORF">KGMB02408_43810</name>
</gene>
<name>A0A401M0V1_9BACE</name>
<dbReference type="EMBL" id="BHWB01000025">
    <property type="protein sequence ID" value="GCB37436.1"/>
    <property type="molecule type" value="Genomic_DNA"/>
</dbReference>
<evidence type="ECO:0000313" key="2">
    <source>
        <dbReference type="EMBL" id="GCB37436.1"/>
    </source>
</evidence>
<keyword evidence="1" id="KW-0732">Signal</keyword>
<accession>A0A401M0V1</accession>
<sequence>MRKISILTAILVISCFSVVYSQTNNYTEAELGQKCDSIIQEGNLLYRYEKATWVFSDMYMNKPEMMETATTYLTYEQGDSIKCILIDKEGKCCFEVSFIETSTPCLVRHLYRDLSDYEDNLLNTRTKILRNIVENKYEVTTFEGYSLNWILLPFEKGYKLYAINGTQKAEEVPIGNDYLFITNKEGEIQSWKKFHSSLIPIDKGKPGGKHFHSHLKQEPFISATDICTFKLYQNQVGLTSFGVYSPALSTYFIYQLETNSIKITKDLDDM</sequence>
<reference evidence="2 3" key="1">
    <citation type="submission" date="2018-10" db="EMBL/GenBank/DDBJ databases">
        <title>Draft Genome Sequence of Bacteroides sp. KCTC 15687.</title>
        <authorList>
            <person name="Yu S.Y."/>
            <person name="Kim J.S."/>
            <person name="Oh B.S."/>
            <person name="Park S.H."/>
            <person name="Kang S.W."/>
            <person name="Park J.E."/>
            <person name="Choi S.H."/>
            <person name="Han K.I."/>
            <person name="Lee K.C."/>
            <person name="Eom M.K."/>
            <person name="Suh M.K."/>
            <person name="Lee D.H."/>
            <person name="Yoon H."/>
            <person name="Kim B."/>
            <person name="Yang S.J."/>
            <person name="Lee J.S."/>
            <person name="Lee J.H."/>
        </authorList>
    </citation>
    <scope>NUCLEOTIDE SEQUENCE [LARGE SCALE GENOMIC DNA]</scope>
    <source>
        <strain evidence="2 3">KCTC 15687</strain>
    </source>
</reference>
<organism evidence="2 3">
    <name type="scientific">Bacteroides faecalis</name>
    <dbReference type="NCBI Taxonomy" id="2447885"/>
    <lineage>
        <taxon>Bacteria</taxon>
        <taxon>Pseudomonadati</taxon>
        <taxon>Bacteroidota</taxon>
        <taxon>Bacteroidia</taxon>
        <taxon>Bacteroidales</taxon>
        <taxon>Bacteroidaceae</taxon>
        <taxon>Bacteroides</taxon>
    </lineage>
</organism>
<feature type="chain" id="PRO_5019582868" evidence="1">
    <location>
        <begin position="22"/>
        <end position="270"/>
    </location>
</feature>
<dbReference type="AlphaFoldDB" id="A0A401M0V1"/>
<dbReference type="OrthoDB" id="1075024at2"/>
<proteinExistence type="predicted"/>
<evidence type="ECO:0000256" key="1">
    <source>
        <dbReference type="SAM" id="SignalP"/>
    </source>
</evidence>
<dbReference type="PROSITE" id="PS51257">
    <property type="entry name" value="PROKAR_LIPOPROTEIN"/>
    <property type="match status" value="1"/>
</dbReference>
<keyword evidence="3" id="KW-1185">Reference proteome</keyword>
<dbReference type="Proteomes" id="UP000288079">
    <property type="component" value="Unassembled WGS sequence"/>
</dbReference>
<protein>
    <submittedName>
        <fullName evidence="2">Uncharacterized protein</fullName>
    </submittedName>
</protein>
<evidence type="ECO:0000313" key="3">
    <source>
        <dbReference type="Proteomes" id="UP000288079"/>
    </source>
</evidence>
<feature type="signal peptide" evidence="1">
    <location>
        <begin position="1"/>
        <end position="21"/>
    </location>
</feature>
<dbReference type="RefSeq" id="WP_125042848.1">
    <property type="nucleotide sequence ID" value="NZ_BHWB01000025.1"/>
</dbReference>
<comment type="caution">
    <text evidence="2">The sequence shown here is derived from an EMBL/GenBank/DDBJ whole genome shotgun (WGS) entry which is preliminary data.</text>
</comment>